<proteinExistence type="predicted"/>
<dbReference type="EMBL" id="CM042045">
    <property type="protein sequence ID" value="KAI3683608.1"/>
    <property type="molecule type" value="Genomic_DNA"/>
</dbReference>
<organism evidence="1 2">
    <name type="scientific">Smallanthus sonchifolius</name>
    <dbReference type="NCBI Taxonomy" id="185202"/>
    <lineage>
        <taxon>Eukaryota</taxon>
        <taxon>Viridiplantae</taxon>
        <taxon>Streptophyta</taxon>
        <taxon>Embryophyta</taxon>
        <taxon>Tracheophyta</taxon>
        <taxon>Spermatophyta</taxon>
        <taxon>Magnoliopsida</taxon>
        <taxon>eudicotyledons</taxon>
        <taxon>Gunneridae</taxon>
        <taxon>Pentapetalae</taxon>
        <taxon>asterids</taxon>
        <taxon>campanulids</taxon>
        <taxon>Asterales</taxon>
        <taxon>Asteraceae</taxon>
        <taxon>Asteroideae</taxon>
        <taxon>Heliantheae alliance</taxon>
        <taxon>Millerieae</taxon>
        <taxon>Smallanthus</taxon>
    </lineage>
</organism>
<gene>
    <name evidence="1" type="ORF">L1987_84116</name>
</gene>
<sequence length="286" mass="33466">MQKLVFDQDMFQVSGDELYNNVNVVNERRTMTKRCGIFSAIYQVLLKHSDPIIEFSFKIQTNESCVEVDHIVSYLSSKNSVKKFTLDTVGGHYRLPSYLFALDELTELHVISCNLNRQHKFSRFINLSTLFVKDIKTSKSSLAHLVLGFPSLKRLTLERRIPKVLPNPLLHLKEVCLVELRFLDERELLFLACRFEWVLEEAPSPEDDAWSCKVEDYEDLWLSHLSVLDFFNMTNGKLYLDVVKLILATSPVLKMDRLFLLMEVEEEELDIYLQELCLHPNMNRLR</sequence>
<reference evidence="2" key="1">
    <citation type="journal article" date="2022" name="Mol. Ecol. Resour.">
        <title>The genomes of chicory, endive, great burdock and yacon provide insights into Asteraceae palaeo-polyploidization history and plant inulin production.</title>
        <authorList>
            <person name="Fan W."/>
            <person name="Wang S."/>
            <person name="Wang H."/>
            <person name="Wang A."/>
            <person name="Jiang F."/>
            <person name="Liu H."/>
            <person name="Zhao H."/>
            <person name="Xu D."/>
            <person name="Zhang Y."/>
        </authorList>
    </citation>
    <scope>NUCLEOTIDE SEQUENCE [LARGE SCALE GENOMIC DNA]</scope>
    <source>
        <strain evidence="2">cv. Yunnan</strain>
    </source>
</reference>
<keyword evidence="2" id="KW-1185">Reference proteome</keyword>
<evidence type="ECO:0000313" key="1">
    <source>
        <dbReference type="EMBL" id="KAI3683608.1"/>
    </source>
</evidence>
<dbReference type="Proteomes" id="UP001056120">
    <property type="component" value="Linkage Group LG28"/>
</dbReference>
<comment type="caution">
    <text evidence="1">The sequence shown here is derived from an EMBL/GenBank/DDBJ whole genome shotgun (WGS) entry which is preliminary data.</text>
</comment>
<accession>A0ACB8YES5</accession>
<name>A0ACB8YES5_9ASTR</name>
<reference evidence="1 2" key="2">
    <citation type="journal article" date="2022" name="Mol. Ecol. Resour.">
        <title>The genomes of chicory, endive, great burdock and yacon provide insights into Asteraceae paleo-polyploidization history and plant inulin production.</title>
        <authorList>
            <person name="Fan W."/>
            <person name="Wang S."/>
            <person name="Wang H."/>
            <person name="Wang A."/>
            <person name="Jiang F."/>
            <person name="Liu H."/>
            <person name="Zhao H."/>
            <person name="Xu D."/>
            <person name="Zhang Y."/>
        </authorList>
    </citation>
    <scope>NUCLEOTIDE SEQUENCE [LARGE SCALE GENOMIC DNA]</scope>
    <source>
        <strain evidence="2">cv. Yunnan</strain>
        <tissue evidence="1">Leaves</tissue>
    </source>
</reference>
<protein>
    <submittedName>
        <fullName evidence="1">Uncharacterized protein</fullName>
    </submittedName>
</protein>
<evidence type="ECO:0000313" key="2">
    <source>
        <dbReference type="Proteomes" id="UP001056120"/>
    </source>
</evidence>